<dbReference type="AlphaFoldDB" id="A0A0C9MYT0"/>
<dbReference type="NCBIfam" id="TIGR01551">
    <property type="entry name" value="major_capsid_P2"/>
    <property type="match status" value="1"/>
</dbReference>
<protein>
    <submittedName>
        <fullName evidence="1">DNA, contig: SP610</fullName>
    </submittedName>
</protein>
<comment type="caution">
    <text evidence="1">The sequence shown here is derived from an EMBL/GenBank/DDBJ whole genome shotgun (WGS) entry which is preliminary data.</text>
</comment>
<dbReference type="RefSeq" id="WP_042468483.1">
    <property type="nucleotide sequence ID" value="NZ_BBJS01000010.1"/>
</dbReference>
<dbReference type="EMBL" id="BBJS01000010">
    <property type="protein sequence ID" value="GAN12484.1"/>
    <property type="molecule type" value="Genomic_DNA"/>
</dbReference>
<dbReference type="Proteomes" id="UP000032025">
    <property type="component" value="Unassembled WGS sequence"/>
</dbReference>
<dbReference type="Pfam" id="PF05125">
    <property type="entry name" value="Phage_cap_P2"/>
    <property type="match status" value="1"/>
</dbReference>
<gene>
    <name evidence="1" type="ORF">SP6_10_00650</name>
</gene>
<proteinExistence type="predicted"/>
<keyword evidence="2" id="KW-1185">Reference proteome</keyword>
<accession>A0A0C9MYT0</accession>
<name>A0A0C9MYT0_SPHPI</name>
<reference evidence="1 2" key="1">
    <citation type="submission" date="2014-08" db="EMBL/GenBank/DDBJ databases">
        <title>Whole genome shotgun sequence of Sphingomonas paucimobilis NBRC 13935.</title>
        <authorList>
            <person name="Hosoyama A."/>
            <person name="Hashimoto M."/>
            <person name="Hosoyama Y."/>
            <person name="Noguchi M."/>
            <person name="Uohara A."/>
            <person name="Ohji S."/>
            <person name="Katano-Makiyama Y."/>
            <person name="Ichikawa N."/>
            <person name="Kimura A."/>
            <person name="Yamazoe A."/>
            <person name="Fujita N."/>
        </authorList>
    </citation>
    <scope>NUCLEOTIDE SEQUENCE [LARGE SCALE GENOMIC DNA]</scope>
    <source>
        <strain evidence="1 2">NBRC 13935</strain>
    </source>
</reference>
<sequence length="367" mass="40513">MHNSTRVAFNAMLGQIASINGIEVDVVRGEKQFSVAPSVEQKLEEVIQQSSEFLNQINIVPVDAQEGAKVGLGVNRPIASRTLTNSATGVKRKPIDPTDTGDRGRYFCAQTNSDTAISYGKLDMWAHKPEFQTLYRNAIVAQQGRDRIMIGWNGVSRADTTDITAYPLLQDVNFGWLYKIRQFAPARHLAGGTLTPATRDPVTGRVTVGGKIYVAAGTPGVDVDYVNIDALVYDAIELMDEWHRDDTDIVVIVGRDLVQDRFLNVINAAGDRATEIEARNRILTLPKQIGGKTAVLVPFFPPNAILVTKLENLSIYVQNGSRRRTIREEPDFNQVADYQSVNESYVVEDYGCAAFVENIQQSKKPAA</sequence>
<evidence type="ECO:0000313" key="1">
    <source>
        <dbReference type="EMBL" id="GAN12484.1"/>
    </source>
</evidence>
<dbReference type="InterPro" id="IPR006441">
    <property type="entry name" value="Phage_P2_GpN"/>
</dbReference>
<dbReference type="GeneID" id="78526343"/>
<organism evidence="1 2">
    <name type="scientific">Sphingomonas paucimobilis NBRC 13935</name>
    <dbReference type="NCBI Taxonomy" id="1219050"/>
    <lineage>
        <taxon>Bacteria</taxon>
        <taxon>Pseudomonadati</taxon>
        <taxon>Pseudomonadota</taxon>
        <taxon>Alphaproteobacteria</taxon>
        <taxon>Sphingomonadales</taxon>
        <taxon>Sphingomonadaceae</taxon>
        <taxon>Sphingomonas</taxon>
    </lineage>
</organism>
<evidence type="ECO:0000313" key="2">
    <source>
        <dbReference type="Proteomes" id="UP000032025"/>
    </source>
</evidence>